<dbReference type="AlphaFoldDB" id="Q2VZC5"/>
<name>Q2VZC5_PARM1</name>
<dbReference type="HOGENOM" id="CLU_123892_1_0_5"/>
<accession>Q2VZC5</accession>
<dbReference type="EMBL" id="AP007255">
    <property type="protein sequence ID" value="BAE53050.1"/>
    <property type="molecule type" value="Genomic_DNA"/>
</dbReference>
<dbReference type="GO" id="GO:0006950">
    <property type="term" value="P:response to stress"/>
    <property type="evidence" value="ECO:0007669"/>
    <property type="project" value="TreeGrafter"/>
</dbReference>
<dbReference type="InterPro" id="IPR036390">
    <property type="entry name" value="WH_DNA-bd_sf"/>
</dbReference>
<dbReference type="PROSITE" id="PS50995">
    <property type="entry name" value="HTH_MARR_2"/>
    <property type="match status" value="1"/>
</dbReference>
<evidence type="ECO:0000313" key="3">
    <source>
        <dbReference type="Proteomes" id="UP000007058"/>
    </source>
</evidence>
<dbReference type="Pfam" id="PF01047">
    <property type="entry name" value="MarR"/>
    <property type="match status" value="1"/>
</dbReference>
<sequence length="140" mass="15498">MSHCPPVPPRLKDFVVATNEWMMGVSLKPVQALDLWRGAIVESVRRDAPDLSARQMALLLTVYLIPPPHTVRGLAETLNISKPAITRALDRLTEFGLVKRKVDDQDRRSVLIQRTVKGSVFLREFGDIIVTAAADANEAG</sequence>
<dbReference type="PRINTS" id="PR00598">
    <property type="entry name" value="HTHMARR"/>
</dbReference>
<dbReference type="InterPro" id="IPR036388">
    <property type="entry name" value="WH-like_DNA-bd_sf"/>
</dbReference>
<protein>
    <submittedName>
        <fullName evidence="2">Transcriptional regulator</fullName>
    </submittedName>
</protein>
<gene>
    <name evidence="2" type="ordered locus">amb4246</name>
</gene>
<dbReference type="InterPro" id="IPR000835">
    <property type="entry name" value="HTH_MarR-typ"/>
</dbReference>
<dbReference type="SUPFAM" id="SSF46785">
    <property type="entry name" value="Winged helix' DNA-binding domain"/>
    <property type="match status" value="1"/>
</dbReference>
<evidence type="ECO:0000259" key="1">
    <source>
        <dbReference type="PROSITE" id="PS50995"/>
    </source>
</evidence>
<dbReference type="STRING" id="342108.amb4246"/>
<evidence type="ECO:0000313" key="2">
    <source>
        <dbReference type="EMBL" id="BAE53050.1"/>
    </source>
</evidence>
<dbReference type="InterPro" id="IPR039422">
    <property type="entry name" value="MarR/SlyA-like"/>
</dbReference>
<dbReference type="Gene3D" id="1.10.10.10">
    <property type="entry name" value="Winged helix-like DNA-binding domain superfamily/Winged helix DNA-binding domain"/>
    <property type="match status" value="1"/>
</dbReference>
<dbReference type="KEGG" id="mag:amb4246"/>
<dbReference type="Proteomes" id="UP000007058">
    <property type="component" value="Chromosome"/>
</dbReference>
<dbReference type="PANTHER" id="PTHR33164:SF43">
    <property type="entry name" value="HTH-TYPE TRANSCRIPTIONAL REPRESSOR YETL"/>
    <property type="match status" value="1"/>
</dbReference>
<proteinExistence type="predicted"/>
<reference evidence="2 3" key="1">
    <citation type="journal article" date="2005" name="DNA Res.">
        <title>Complete genome sequence of the facultative anaerobic magnetotactic bacterium Magnetospirillum sp. strain AMB-1.</title>
        <authorList>
            <person name="Matsunaga T."/>
            <person name="Okamura Y."/>
            <person name="Fukuda Y."/>
            <person name="Wahyudi A.T."/>
            <person name="Murase Y."/>
            <person name="Takeyama H."/>
        </authorList>
    </citation>
    <scope>NUCLEOTIDE SEQUENCE [LARGE SCALE GENOMIC DNA]</scope>
    <source>
        <strain evidence="3">ATCC 700264 / AMB-1</strain>
    </source>
</reference>
<dbReference type="PANTHER" id="PTHR33164">
    <property type="entry name" value="TRANSCRIPTIONAL REGULATOR, MARR FAMILY"/>
    <property type="match status" value="1"/>
</dbReference>
<dbReference type="GO" id="GO:0003700">
    <property type="term" value="F:DNA-binding transcription factor activity"/>
    <property type="evidence" value="ECO:0007669"/>
    <property type="project" value="InterPro"/>
</dbReference>
<feature type="domain" description="HTH marR-type" evidence="1">
    <location>
        <begin position="19"/>
        <end position="140"/>
    </location>
</feature>
<organism evidence="2 3">
    <name type="scientific">Paramagnetospirillum magneticum (strain ATCC 700264 / AMB-1)</name>
    <name type="common">Magnetospirillum magneticum</name>
    <dbReference type="NCBI Taxonomy" id="342108"/>
    <lineage>
        <taxon>Bacteria</taxon>
        <taxon>Pseudomonadati</taxon>
        <taxon>Pseudomonadota</taxon>
        <taxon>Alphaproteobacteria</taxon>
        <taxon>Rhodospirillales</taxon>
        <taxon>Magnetospirillaceae</taxon>
        <taxon>Paramagnetospirillum</taxon>
    </lineage>
</organism>
<keyword evidence="3" id="KW-1185">Reference proteome</keyword>
<dbReference type="SMART" id="SM00347">
    <property type="entry name" value="HTH_MARR"/>
    <property type="match status" value="1"/>
</dbReference>